<name>A0AAV5W2H2_9BILA</name>
<dbReference type="PANTHER" id="PTHR16450:SF1">
    <property type="entry name" value="PROTEIN CBG12045"/>
    <property type="match status" value="1"/>
</dbReference>
<accession>A0AAV5W2H2</accession>
<dbReference type="PANTHER" id="PTHR16450">
    <property type="entry name" value="RING FINGER PROTEIN 186"/>
    <property type="match status" value="1"/>
</dbReference>
<dbReference type="Gene3D" id="3.30.40.10">
    <property type="entry name" value="Zinc/RING finger domain, C3HC4 (zinc finger)"/>
    <property type="match status" value="1"/>
</dbReference>
<evidence type="ECO:0000259" key="5">
    <source>
        <dbReference type="PROSITE" id="PS50089"/>
    </source>
</evidence>
<evidence type="ECO:0000313" key="6">
    <source>
        <dbReference type="EMBL" id="GMT24673.1"/>
    </source>
</evidence>
<evidence type="ECO:0000256" key="4">
    <source>
        <dbReference type="SAM" id="MobiDB-lite"/>
    </source>
</evidence>
<evidence type="ECO:0000256" key="2">
    <source>
        <dbReference type="ARBA" id="ARBA00022833"/>
    </source>
</evidence>
<dbReference type="InterPro" id="IPR013083">
    <property type="entry name" value="Znf_RING/FYVE/PHD"/>
</dbReference>
<keyword evidence="7" id="KW-1185">Reference proteome</keyword>
<comment type="caution">
    <text evidence="6">The sequence shown here is derived from an EMBL/GenBank/DDBJ whole genome shotgun (WGS) entry which is preliminary data.</text>
</comment>
<gene>
    <name evidence="6" type="ORF">PFISCL1PPCAC_15970</name>
</gene>
<dbReference type="AlphaFoldDB" id="A0AAV5W2H2"/>
<dbReference type="GO" id="GO:0008270">
    <property type="term" value="F:zinc ion binding"/>
    <property type="evidence" value="ECO:0007669"/>
    <property type="project" value="UniProtKB-KW"/>
</dbReference>
<feature type="domain" description="RING-type" evidence="5">
    <location>
        <begin position="253"/>
        <end position="297"/>
    </location>
</feature>
<feature type="compositionally biased region" description="Acidic residues" evidence="4">
    <location>
        <begin position="1"/>
        <end position="18"/>
    </location>
</feature>
<keyword evidence="1 3" id="KW-0863">Zinc-finger</keyword>
<feature type="region of interest" description="Disordered" evidence="4">
    <location>
        <begin position="70"/>
        <end position="99"/>
    </location>
</feature>
<proteinExistence type="predicted"/>
<feature type="region of interest" description="Disordered" evidence="4">
    <location>
        <begin position="202"/>
        <end position="223"/>
    </location>
</feature>
<dbReference type="SMART" id="SM00184">
    <property type="entry name" value="RING"/>
    <property type="match status" value="1"/>
</dbReference>
<organism evidence="6 7">
    <name type="scientific">Pristionchus fissidentatus</name>
    <dbReference type="NCBI Taxonomy" id="1538716"/>
    <lineage>
        <taxon>Eukaryota</taxon>
        <taxon>Metazoa</taxon>
        <taxon>Ecdysozoa</taxon>
        <taxon>Nematoda</taxon>
        <taxon>Chromadorea</taxon>
        <taxon>Rhabditida</taxon>
        <taxon>Rhabditina</taxon>
        <taxon>Diplogasteromorpha</taxon>
        <taxon>Diplogasteroidea</taxon>
        <taxon>Neodiplogasteridae</taxon>
        <taxon>Pristionchus</taxon>
    </lineage>
</organism>
<feature type="compositionally biased region" description="Acidic residues" evidence="4">
    <location>
        <begin position="203"/>
        <end position="221"/>
    </location>
</feature>
<evidence type="ECO:0000256" key="1">
    <source>
        <dbReference type="ARBA" id="ARBA00022771"/>
    </source>
</evidence>
<keyword evidence="2" id="KW-0862">Zinc</keyword>
<sequence length="310" mass="36175">MENFDGVEEEEEDIDGEWNENPANYGGWNDGVIWNTSESGERRRGMEMREEDEEEDLIWMRDGDHLFSALEPHWNPNERGREMEDERVESEDEDSFPDMADDESVVDTSLDVSHVPNEHLLSYVERRLRSQSWDETEMFVGPEAGSLPRFVRVVNMEDGRVERIPITGREGERGEERRQLETIPVHVEDDDEFDFDSIHTMSDLEEEEEEENERTAEDDTSSVDVTATRNRIQEMREIDEMSDTISLRYSRNCGICYTENPRQRAAYTKCGHLSCLPCAEEHALSMGRAPLHCPFCRKCSQFIRLFEDTQ</sequence>
<dbReference type="EMBL" id="BTSY01000004">
    <property type="protein sequence ID" value="GMT24673.1"/>
    <property type="molecule type" value="Genomic_DNA"/>
</dbReference>
<protein>
    <recommendedName>
        <fullName evidence="5">RING-type domain-containing protein</fullName>
    </recommendedName>
</protein>
<feature type="region of interest" description="Disordered" evidence="4">
    <location>
        <begin position="1"/>
        <end position="33"/>
    </location>
</feature>
<dbReference type="InterPro" id="IPR001841">
    <property type="entry name" value="Znf_RING"/>
</dbReference>
<feature type="compositionally biased region" description="Acidic residues" evidence="4">
    <location>
        <begin position="85"/>
        <end position="99"/>
    </location>
</feature>
<dbReference type="SUPFAM" id="SSF57850">
    <property type="entry name" value="RING/U-box"/>
    <property type="match status" value="1"/>
</dbReference>
<reference evidence="6" key="1">
    <citation type="submission" date="2023-10" db="EMBL/GenBank/DDBJ databases">
        <title>Genome assembly of Pristionchus species.</title>
        <authorList>
            <person name="Yoshida K."/>
            <person name="Sommer R.J."/>
        </authorList>
    </citation>
    <scope>NUCLEOTIDE SEQUENCE</scope>
    <source>
        <strain evidence="6">RS5133</strain>
    </source>
</reference>
<dbReference type="PROSITE" id="PS50089">
    <property type="entry name" value="ZF_RING_2"/>
    <property type="match status" value="1"/>
</dbReference>
<evidence type="ECO:0000313" key="7">
    <source>
        <dbReference type="Proteomes" id="UP001432322"/>
    </source>
</evidence>
<keyword evidence="1 3" id="KW-0479">Metal-binding</keyword>
<dbReference type="Proteomes" id="UP001432322">
    <property type="component" value="Unassembled WGS sequence"/>
</dbReference>
<evidence type="ECO:0000256" key="3">
    <source>
        <dbReference type="PROSITE-ProRule" id="PRU00175"/>
    </source>
</evidence>